<dbReference type="OrthoDB" id="9810154at2"/>
<dbReference type="InterPro" id="IPR029033">
    <property type="entry name" value="His_PPase_superfam"/>
</dbReference>
<evidence type="ECO:0000313" key="2">
    <source>
        <dbReference type="EMBL" id="PWN05580.1"/>
    </source>
</evidence>
<organism evidence="2 3">
    <name type="scientific">Rhodohalobacter mucosus</name>
    <dbReference type="NCBI Taxonomy" id="2079485"/>
    <lineage>
        <taxon>Bacteria</taxon>
        <taxon>Pseudomonadati</taxon>
        <taxon>Balneolota</taxon>
        <taxon>Balneolia</taxon>
        <taxon>Balneolales</taxon>
        <taxon>Balneolaceae</taxon>
        <taxon>Rhodohalobacter</taxon>
    </lineage>
</organism>
<dbReference type="RefSeq" id="WP_109647608.1">
    <property type="nucleotide sequence ID" value="NZ_QGGB01000009.1"/>
</dbReference>
<evidence type="ECO:0000313" key="3">
    <source>
        <dbReference type="Proteomes" id="UP000245533"/>
    </source>
</evidence>
<dbReference type="AlphaFoldDB" id="A0A316TME8"/>
<dbReference type="SUPFAM" id="SSF53254">
    <property type="entry name" value="Phosphoglycerate mutase-like"/>
    <property type="match status" value="1"/>
</dbReference>
<reference evidence="2 3" key="1">
    <citation type="submission" date="2018-05" db="EMBL/GenBank/DDBJ databases">
        <title>Rhodohalobacter halophilus gen. nov., sp. nov., a moderately halophilic member of the family Balneolaceae.</title>
        <authorList>
            <person name="Liu Z.-W."/>
        </authorList>
    </citation>
    <scope>NUCLEOTIDE SEQUENCE [LARGE SCALE GENOMIC DNA]</scope>
    <source>
        <strain evidence="2 3">8A47</strain>
    </source>
</reference>
<keyword evidence="3" id="KW-1185">Reference proteome</keyword>
<dbReference type="Proteomes" id="UP000245533">
    <property type="component" value="Unassembled WGS sequence"/>
</dbReference>
<dbReference type="SMART" id="SM00855">
    <property type="entry name" value="PGAM"/>
    <property type="match status" value="1"/>
</dbReference>
<dbReference type="EMBL" id="QGGB01000009">
    <property type="protein sequence ID" value="PWN05580.1"/>
    <property type="molecule type" value="Genomic_DNA"/>
</dbReference>
<name>A0A316TME8_9BACT</name>
<protein>
    <submittedName>
        <fullName evidence="2">Histidine phosphatase family protein</fullName>
    </submittedName>
</protein>
<dbReference type="Pfam" id="PF00300">
    <property type="entry name" value="His_Phos_1"/>
    <property type="match status" value="1"/>
</dbReference>
<dbReference type="PANTHER" id="PTHR47623:SF1">
    <property type="entry name" value="OS09G0287300 PROTEIN"/>
    <property type="match status" value="1"/>
</dbReference>
<gene>
    <name evidence="2" type="ORF">DDZ15_13335</name>
</gene>
<dbReference type="CDD" id="cd07067">
    <property type="entry name" value="HP_PGM_like"/>
    <property type="match status" value="1"/>
</dbReference>
<dbReference type="PANTHER" id="PTHR47623">
    <property type="entry name" value="OS09G0287300 PROTEIN"/>
    <property type="match status" value="1"/>
</dbReference>
<comment type="caution">
    <text evidence="2">The sequence shown here is derived from an EMBL/GenBank/DDBJ whole genome shotgun (WGS) entry which is preliminary data.</text>
</comment>
<accession>A0A316TME8</accession>
<sequence length="169" mass="19072">MDDQLNILLMRHAKSSWKDRRLRDYDRPLNKRGNRDAPAMGLFLKNAGRTPDLIISSPALRAKTTSLMAAEEMDFDHERILWNDKLYFDGPDAYVEAIKQAGTESGLKRIMTVGHNPMTENTIALLTGRQNPYSVPTAAVICLDVNVGSWDELVLGCCTLVWIKRPKDL</sequence>
<proteinExistence type="predicted"/>
<dbReference type="InterPro" id="IPR013078">
    <property type="entry name" value="His_Pase_superF_clade-1"/>
</dbReference>
<evidence type="ECO:0000256" key="1">
    <source>
        <dbReference type="PIRSR" id="PIRSR613078-2"/>
    </source>
</evidence>
<feature type="binding site" evidence="1">
    <location>
        <position position="61"/>
    </location>
    <ligand>
        <name>substrate</name>
    </ligand>
</feature>
<dbReference type="Gene3D" id="3.40.50.1240">
    <property type="entry name" value="Phosphoglycerate mutase-like"/>
    <property type="match status" value="1"/>
</dbReference>